<protein>
    <recommendedName>
        <fullName evidence="4">Kinase</fullName>
        <ecNumber evidence="4">2.7.-.-</ecNumber>
    </recommendedName>
</protein>
<dbReference type="Pfam" id="PF03770">
    <property type="entry name" value="IPK"/>
    <property type="match status" value="1"/>
</dbReference>
<sequence>MNVEEYRHQVGGHCKLIKPKDSSKVYKPLIENEYIFYEKLTNFRSSSAESGPLHILKKFIPKFYGVTEIVIESYSDLEDKNLCPYSNNIKNNKEKKNKYKKYIKLNIKEDEKKLKEMNKDNVENLEIEENVNNQWIEKSKNEDNNKKNLSGKHIDINDEIIEKNEFDEKNENIHNTDSIKKNDNIYKKVRKRKECVPHIVLEDLVYGFKRPCVLDIKMGKRQRKIGASLEKKKRQVEKSFKTTSHSLGFRLCGCQNYNKLSDTLFYKDKYWGRKLSKEKIPWAIRNWFWNGCLLYEELIPLLLEKLHSFFNCIVELRHYRFWSSSLLWVFDGGLNDKKARSNSLDIRMIDFANTIYLQDNPSPDDEYIFGLKNLIDSIQILNNSIHNIYFLPYEITTCFYSDNYNTRGIWENRIFKKSKSVIFEEKKKKNKKTVYINFEFLKNTKKKKKKKNEIPTISNSDYLIEEDLNKFSQKKKKKKKIQIISNSDYPIKEDINVHAYNKNENNKTYHKGIISTDMKKSIGNLVNNDLNETKIESCEYNDIMFMQNKNDTRKNDTDKMIDTQMYDETNKLSQEILKDSITRKLDDNKNIEALYNRSNYKSKIELIIEEHIGKGIEKCYKNEQIEVEEKENKKVDSLKSEKDNYGEEREKKNEIKSSNLLNQSGIFNSYIEYSNQAIDKERLNTYEEKMTEIKNDSHNKNISNIKRSKYNKEVEIGYIDTNKKYLNNFPLSKNHDKKRSTSTLLSKNYNKKINTKLKYNKSYDKIIHETIIRTLKIVSKLNKKIQKKIGNYSDAISNSENNRYIKKYSDDYSNRIQKNNKNDGEENSYEMDTLNDKYKNESIFNQFNSNSDVINYKNNKNKKYYEVNKESSNLIKEKGTRNKENGDEMRENYKNGNDFIYFRNTNYKKHTNDKNVYNLLISNIKKENSFNYMIKNSDIKKKIMYTSVLNKNINLKVLINRIIKMEIEKKKKEENRLLIKNKRHINLKSLCMSNFSDSNKDIIEIQNKIKKMKIKKSVLNKNLNNKQNEYLFKNNQYLLKYLNYNSDSILISKSIKNYNSKQKLKEKNNIYKRCSSCTDMLLSIKKGKRKKNKRNKIRKLLLRKLNVFSNVKGNIKINKKKVFNNNISNKLDLTHMNKKLGNTLFHNLSDEFNVFNSEYKSNFYFDEISHQKGNDSIKKKYFVNEMRSKNLIVPLTETNENYKYLRRSLSEPNFYKFNHFRCVNNDFYDNKINYNNLIKNRLDKLTKVPIYNQIYGFSSNSSNTYSSDYSF</sequence>
<dbReference type="GO" id="GO:0032958">
    <property type="term" value="P:inositol phosphate biosynthetic process"/>
    <property type="evidence" value="ECO:0007669"/>
    <property type="project" value="InterPro"/>
</dbReference>
<evidence type="ECO:0000313" key="8">
    <source>
        <dbReference type="Proteomes" id="UP000220158"/>
    </source>
</evidence>
<dbReference type="EMBL" id="LN835309">
    <property type="protein sequence ID" value="CRH02411.1"/>
    <property type="molecule type" value="Genomic_DNA"/>
</dbReference>
<organism evidence="7 8">
    <name type="scientific">Plasmodium relictum</name>
    <dbReference type="NCBI Taxonomy" id="85471"/>
    <lineage>
        <taxon>Eukaryota</taxon>
        <taxon>Sar</taxon>
        <taxon>Alveolata</taxon>
        <taxon>Apicomplexa</taxon>
        <taxon>Aconoidasida</taxon>
        <taxon>Haemosporida</taxon>
        <taxon>Plasmodiidae</taxon>
        <taxon>Plasmodium</taxon>
        <taxon>Plasmodium (Haemamoeba)</taxon>
    </lineage>
</organism>
<evidence type="ECO:0000313" key="7">
    <source>
        <dbReference type="EMBL" id="CRH02411.1"/>
    </source>
</evidence>
<dbReference type="PANTHER" id="PTHR12400:SF21">
    <property type="entry name" value="KINASE"/>
    <property type="match status" value="1"/>
</dbReference>
<evidence type="ECO:0000256" key="5">
    <source>
        <dbReference type="SAM" id="Coils"/>
    </source>
</evidence>
<dbReference type="KEGG" id="prel:PRELSG_1414000"/>
<keyword evidence="3 4" id="KW-0418">Kinase</keyword>
<dbReference type="RefSeq" id="XP_028534931.1">
    <property type="nucleotide sequence ID" value="XM_028679193.1"/>
</dbReference>
<dbReference type="OMA" id="YNQIYGF"/>
<dbReference type="GO" id="GO:0046854">
    <property type="term" value="P:phosphatidylinositol phosphate biosynthetic process"/>
    <property type="evidence" value="ECO:0007669"/>
    <property type="project" value="TreeGrafter"/>
</dbReference>
<dbReference type="OrthoDB" id="334010at2759"/>
<dbReference type="AlphaFoldDB" id="A0A1J1HAJ0"/>
<accession>A0A1J1HAJ0</accession>
<dbReference type="VEuPathDB" id="PlasmoDB:PRELSG_1414000"/>
<dbReference type="GO" id="GO:0005634">
    <property type="term" value="C:nucleus"/>
    <property type="evidence" value="ECO:0007669"/>
    <property type="project" value="TreeGrafter"/>
</dbReference>
<dbReference type="GeneID" id="39738571"/>
<feature type="region of interest" description="Disordered" evidence="6">
    <location>
        <begin position="632"/>
        <end position="652"/>
    </location>
</feature>
<keyword evidence="2 4" id="KW-0808">Transferase</keyword>
<keyword evidence="5" id="KW-0175">Coiled coil</keyword>
<dbReference type="PANTHER" id="PTHR12400">
    <property type="entry name" value="INOSITOL POLYPHOSPHATE KINASE"/>
    <property type="match status" value="1"/>
</dbReference>
<evidence type="ECO:0000256" key="3">
    <source>
        <dbReference type="ARBA" id="ARBA00022777"/>
    </source>
</evidence>
<keyword evidence="8" id="KW-1185">Reference proteome</keyword>
<proteinExistence type="inferred from homology"/>
<dbReference type="Proteomes" id="UP000220158">
    <property type="component" value="Chromosome 14"/>
</dbReference>
<name>A0A1J1HAJ0_PLARL</name>
<dbReference type="InterPro" id="IPR038286">
    <property type="entry name" value="IPK_sf"/>
</dbReference>
<dbReference type="EC" id="2.7.-.-" evidence="4"/>
<evidence type="ECO:0000256" key="6">
    <source>
        <dbReference type="SAM" id="MobiDB-lite"/>
    </source>
</evidence>
<evidence type="ECO:0000256" key="2">
    <source>
        <dbReference type="ARBA" id="ARBA00022679"/>
    </source>
</evidence>
<evidence type="ECO:0000256" key="4">
    <source>
        <dbReference type="RuleBase" id="RU363090"/>
    </source>
</evidence>
<dbReference type="InterPro" id="IPR005522">
    <property type="entry name" value="IPK"/>
</dbReference>
<gene>
    <name evidence="7" type="primary">IPK2</name>
    <name evidence="7" type="ORF">PRELSG_1414000</name>
</gene>
<dbReference type="GO" id="GO:0000828">
    <property type="term" value="F:inositol hexakisphosphate kinase activity"/>
    <property type="evidence" value="ECO:0007669"/>
    <property type="project" value="TreeGrafter"/>
</dbReference>
<reference evidence="7 8" key="1">
    <citation type="submission" date="2015-04" db="EMBL/GenBank/DDBJ databases">
        <authorList>
            <consortium name="Pathogen Informatics"/>
        </authorList>
    </citation>
    <scope>NUCLEOTIDE SEQUENCE [LARGE SCALE GENOMIC DNA]</scope>
    <source>
        <strain evidence="7 8">SGS1</strain>
    </source>
</reference>
<dbReference type="GO" id="GO:0005737">
    <property type="term" value="C:cytoplasm"/>
    <property type="evidence" value="ECO:0007669"/>
    <property type="project" value="TreeGrafter"/>
</dbReference>
<comment type="similarity">
    <text evidence="1 4">Belongs to the inositol phosphokinase (IPK) family.</text>
</comment>
<dbReference type="SUPFAM" id="SSF56104">
    <property type="entry name" value="SAICAR synthase-like"/>
    <property type="match status" value="1"/>
</dbReference>
<feature type="coiled-coil region" evidence="5">
    <location>
        <begin position="1002"/>
        <end position="1029"/>
    </location>
</feature>
<evidence type="ECO:0000256" key="1">
    <source>
        <dbReference type="ARBA" id="ARBA00007374"/>
    </source>
</evidence>
<dbReference type="Gene3D" id="3.30.470.160">
    <property type="entry name" value="Inositol polyphosphate kinase"/>
    <property type="match status" value="1"/>
</dbReference>